<organism evidence="8 9">
    <name type="scientific">Klebsiella phage YMC16/01/N133_KPN_BP</name>
    <dbReference type="NCBI Taxonomy" id="2026102"/>
    <lineage>
        <taxon>Viruses</taxon>
        <taxon>Duplodnaviria</taxon>
        <taxon>Heunggongvirae</taxon>
        <taxon>Uroviricota</taxon>
        <taxon>Caudoviricetes</taxon>
        <taxon>Casjensviridae</taxon>
        <taxon>Seodaemunguvirus</taxon>
        <taxon>Seodaemunguvirus YMC16-01N133</taxon>
    </lineage>
</organism>
<keyword evidence="9" id="KW-1185">Reference proteome</keyword>
<dbReference type="CDD" id="cd00796">
    <property type="entry name" value="INT_Rci_Hp1_C"/>
    <property type="match status" value="1"/>
</dbReference>
<feature type="domain" description="Tyr recombinase" evidence="7">
    <location>
        <begin position="160"/>
        <end position="328"/>
    </location>
</feature>
<evidence type="ECO:0000256" key="1">
    <source>
        <dbReference type="ARBA" id="ARBA00008857"/>
    </source>
</evidence>
<dbReference type="PANTHER" id="PTHR30349:SF94">
    <property type="entry name" value="INTEGRASE_RECOMBINASE HI_1414-RELATED"/>
    <property type="match status" value="1"/>
</dbReference>
<protein>
    <recommendedName>
        <fullName evidence="2">Integrase</fullName>
    </recommendedName>
</protein>
<dbReference type="PROSITE" id="PS51898">
    <property type="entry name" value="TYR_RECOMBINASE"/>
    <property type="match status" value="1"/>
</dbReference>
<dbReference type="GO" id="GO:0003677">
    <property type="term" value="F:DNA binding"/>
    <property type="evidence" value="ECO:0007669"/>
    <property type="project" value="InterPro"/>
</dbReference>
<keyword evidence="6" id="KW-1160">Virus entry into host cell</keyword>
<proteinExistence type="inferred from homology"/>
<dbReference type="InterPro" id="IPR002104">
    <property type="entry name" value="Integrase_catalytic"/>
</dbReference>
<dbReference type="GO" id="GO:0044826">
    <property type="term" value="P:viral genome integration into host DNA"/>
    <property type="evidence" value="ECO:0007669"/>
    <property type="project" value="UniProtKB-KW"/>
</dbReference>
<evidence type="ECO:0000256" key="2">
    <source>
        <dbReference type="ARBA" id="ARBA00016082"/>
    </source>
</evidence>
<reference evidence="8 9" key="1">
    <citation type="submission" date="2017-07" db="EMBL/GenBank/DDBJ databases">
        <title>Complete Genome Sequence of the Klebsiella phage YMC16/01/N133_KPN_BP.</title>
        <authorList>
            <person name="Jeon J."/>
            <person name="Yong D."/>
            <person name="Lee K."/>
        </authorList>
    </citation>
    <scope>NUCLEOTIDE SEQUENCE [LARGE SCALE GENOMIC DNA]</scope>
</reference>
<dbReference type="GO" id="GO:0016787">
    <property type="term" value="F:hydrolase activity"/>
    <property type="evidence" value="ECO:0007669"/>
    <property type="project" value="UniProtKB-KW"/>
</dbReference>
<dbReference type="InterPro" id="IPR013762">
    <property type="entry name" value="Integrase-like_cat_sf"/>
</dbReference>
<evidence type="ECO:0000313" key="8">
    <source>
        <dbReference type="EMBL" id="ASW27630.1"/>
    </source>
</evidence>
<evidence type="ECO:0000256" key="5">
    <source>
        <dbReference type="ARBA" id="ARBA00023172"/>
    </source>
</evidence>
<evidence type="ECO:0000313" key="9">
    <source>
        <dbReference type="Proteomes" id="UP000221999"/>
    </source>
</evidence>
<evidence type="ECO:0000256" key="4">
    <source>
        <dbReference type="ARBA" id="ARBA00022801"/>
    </source>
</evidence>
<keyword evidence="3" id="KW-0808">Transferase</keyword>
<dbReference type="Pfam" id="PF00589">
    <property type="entry name" value="Phage_integrase"/>
    <property type="match status" value="1"/>
</dbReference>
<comment type="similarity">
    <text evidence="1">Belongs to the 'phage' integrase family.</text>
</comment>
<evidence type="ECO:0000256" key="6">
    <source>
        <dbReference type="ARBA" id="ARBA00023195"/>
    </source>
</evidence>
<dbReference type="InterPro" id="IPR050090">
    <property type="entry name" value="Tyrosine_recombinase_XerCD"/>
</dbReference>
<evidence type="ECO:0000259" key="7">
    <source>
        <dbReference type="PROSITE" id="PS51898"/>
    </source>
</evidence>
<name>A0A248XD46_9CAUD</name>
<evidence type="ECO:0000256" key="3">
    <source>
        <dbReference type="ARBA" id="ARBA00022679"/>
    </source>
</evidence>
<dbReference type="GO" id="GO:0006310">
    <property type="term" value="P:DNA recombination"/>
    <property type="evidence" value="ECO:0007669"/>
    <property type="project" value="UniProtKB-KW"/>
</dbReference>
<dbReference type="Proteomes" id="UP000221999">
    <property type="component" value="Segment"/>
</dbReference>
<keyword evidence="6" id="KW-0229">DNA integration</keyword>
<sequence length="348" mass="40153">MASIYKHGEGWRAQVRRKGHKTLSKTFSKKVLAEKWVREMEGAIEEGKFHANDPDVGVLIQRYIDEVLPIKPLQRTHHATMRTLRRKLSGVLVSQLTAKWMLDYTKGRGVAPSTMDQEFVFIAMALRHADTFWEVRPDWDEWKRGRHALRNYGLTGRSVERARRVSDDEIEQILDNMQSTLPMDELIAFSIDTAMRVAEVCRIRWSDVDEAKRTVVIRDRKHPTLKKGNDQTVPLLGRSFDIIKRQVRQRGEIFPYKTGSIGAAWCRAVERAGLVDLRWHDLRHEGICRLFEAGYEIQEVALVSGHRDWNMLRRYTHLSPERLHDKAMPMAVVEKAAAEGLEPSAPGL</sequence>
<dbReference type="GO" id="GO:0075713">
    <property type="term" value="P:establishment of integrated proviral latency"/>
    <property type="evidence" value="ECO:0007669"/>
    <property type="project" value="UniProtKB-KW"/>
</dbReference>
<accession>A0A248XD46</accession>
<dbReference type="SUPFAM" id="SSF56349">
    <property type="entry name" value="DNA breaking-rejoining enzymes"/>
    <property type="match status" value="1"/>
</dbReference>
<dbReference type="PANTHER" id="PTHR30349">
    <property type="entry name" value="PHAGE INTEGRASE-RELATED"/>
    <property type="match status" value="1"/>
</dbReference>
<dbReference type="InterPro" id="IPR011010">
    <property type="entry name" value="DNA_brk_join_enz"/>
</dbReference>
<keyword evidence="4" id="KW-0378">Hydrolase</keyword>
<dbReference type="GO" id="GO:0015074">
    <property type="term" value="P:DNA integration"/>
    <property type="evidence" value="ECO:0007669"/>
    <property type="project" value="InterPro"/>
</dbReference>
<keyword evidence="6" id="KW-1179">Viral genome integration</keyword>
<gene>
    <name evidence="8" type="ORF">KPNN133_011</name>
</gene>
<dbReference type="GO" id="GO:0016740">
    <property type="term" value="F:transferase activity"/>
    <property type="evidence" value="ECO:0007669"/>
    <property type="project" value="UniProtKB-KW"/>
</dbReference>
<dbReference type="Gene3D" id="1.10.443.10">
    <property type="entry name" value="Intergrase catalytic core"/>
    <property type="match status" value="1"/>
</dbReference>
<dbReference type="EMBL" id="MF476925">
    <property type="protein sequence ID" value="ASW27630.1"/>
    <property type="molecule type" value="Genomic_DNA"/>
</dbReference>
<keyword evidence="5" id="KW-0233">DNA recombination</keyword>